<keyword evidence="9" id="KW-1185">Reference proteome</keyword>
<evidence type="ECO:0000313" key="9">
    <source>
        <dbReference type="Proteomes" id="UP001235939"/>
    </source>
</evidence>
<organism evidence="8 9">
    <name type="scientific">Cordylochernes scorpioides</name>
    <dbReference type="NCBI Taxonomy" id="51811"/>
    <lineage>
        <taxon>Eukaryota</taxon>
        <taxon>Metazoa</taxon>
        <taxon>Ecdysozoa</taxon>
        <taxon>Arthropoda</taxon>
        <taxon>Chelicerata</taxon>
        <taxon>Arachnida</taxon>
        <taxon>Pseudoscorpiones</taxon>
        <taxon>Cheliferoidea</taxon>
        <taxon>Chernetidae</taxon>
        <taxon>Cordylochernes</taxon>
    </lineage>
</organism>
<protein>
    <submittedName>
        <fullName evidence="8">GSK3B</fullName>
    </submittedName>
</protein>
<dbReference type="Proteomes" id="UP001235939">
    <property type="component" value="Chromosome 18"/>
</dbReference>
<keyword evidence="5" id="KW-0418">Kinase</keyword>
<keyword evidence="4" id="KW-0547">Nucleotide-binding</keyword>
<dbReference type="Pfam" id="PF00069">
    <property type="entry name" value="Pkinase"/>
    <property type="match status" value="1"/>
</dbReference>
<dbReference type="InterPro" id="IPR050591">
    <property type="entry name" value="GSK-3"/>
</dbReference>
<dbReference type="CDD" id="cd14137">
    <property type="entry name" value="STKc_GSK3"/>
    <property type="match status" value="1"/>
</dbReference>
<evidence type="ECO:0000256" key="1">
    <source>
        <dbReference type="ARBA" id="ARBA00005527"/>
    </source>
</evidence>
<feature type="non-terminal residue" evidence="8">
    <location>
        <position position="1"/>
    </location>
</feature>
<evidence type="ECO:0000256" key="3">
    <source>
        <dbReference type="ARBA" id="ARBA00022679"/>
    </source>
</evidence>
<evidence type="ECO:0000256" key="6">
    <source>
        <dbReference type="ARBA" id="ARBA00022840"/>
    </source>
</evidence>
<evidence type="ECO:0000259" key="7">
    <source>
        <dbReference type="PROSITE" id="PS50011"/>
    </source>
</evidence>
<keyword evidence="3" id="KW-0808">Transferase</keyword>
<keyword evidence="2" id="KW-0723">Serine/threonine-protein kinase</keyword>
<name>A0ABY6LHM1_9ARAC</name>
<accession>A0ABY6LHM1</accession>
<evidence type="ECO:0000256" key="2">
    <source>
        <dbReference type="ARBA" id="ARBA00022527"/>
    </source>
</evidence>
<dbReference type="InterPro" id="IPR000719">
    <property type="entry name" value="Prot_kinase_dom"/>
</dbReference>
<dbReference type="SUPFAM" id="SSF56112">
    <property type="entry name" value="Protein kinase-like (PK-like)"/>
    <property type="match status" value="1"/>
</dbReference>
<gene>
    <name evidence="8" type="ORF">LAZ67_18001110</name>
</gene>
<dbReference type="EMBL" id="CP092880">
    <property type="protein sequence ID" value="UYV79927.1"/>
    <property type="molecule type" value="Genomic_DNA"/>
</dbReference>
<dbReference type="PANTHER" id="PTHR24057:SF0">
    <property type="entry name" value="PROTEIN KINASE SHAGGY-RELATED"/>
    <property type="match status" value="1"/>
</dbReference>
<sequence>MVASDAFQGAVFYELLHRWRGDGEIQCLWSSIGVRDLGVCVEERSFPPPGTGVCSRDSIPPCSQLQQGQRYHPYLLHQGRSSQNLPSPTSLTVHCSSIPTSSSVAWATFIPWASAIGDIKPQNLLIDPEKGILKLCDFGSAKRLVKGEPNVSYICSRYYRAPELIFGATDYTTSIGRGTCGADIWSGGCVLAEMLMGQPIFPGDSGVDQLAEIINILGTPSTQQLHHMNPNYTEFKFPRIEAHPLNEVFPANTAPEALDLLAKLLEYTPESRLTPSEACTHAFYHCLREPGATLPNGKPLPPLFNFSTQ</sequence>
<reference evidence="8 9" key="1">
    <citation type="submission" date="2022-01" db="EMBL/GenBank/DDBJ databases">
        <title>A chromosomal length assembly of Cordylochernes scorpioides.</title>
        <authorList>
            <person name="Zeh D."/>
            <person name="Zeh J."/>
        </authorList>
    </citation>
    <scope>NUCLEOTIDE SEQUENCE [LARGE SCALE GENOMIC DNA]</scope>
    <source>
        <strain evidence="8">IN4F17</strain>
        <tissue evidence="8">Whole Body</tissue>
    </source>
</reference>
<dbReference type="InterPro" id="IPR011009">
    <property type="entry name" value="Kinase-like_dom_sf"/>
</dbReference>
<proteinExistence type="inferred from homology"/>
<keyword evidence="6" id="KW-0067">ATP-binding</keyword>
<evidence type="ECO:0000256" key="5">
    <source>
        <dbReference type="ARBA" id="ARBA00022777"/>
    </source>
</evidence>
<dbReference type="Gene3D" id="1.10.510.10">
    <property type="entry name" value="Transferase(Phosphotransferase) domain 1"/>
    <property type="match status" value="1"/>
</dbReference>
<dbReference type="InterPro" id="IPR039192">
    <property type="entry name" value="STKc_GSK3"/>
</dbReference>
<feature type="domain" description="Protein kinase" evidence="7">
    <location>
        <begin position="1"/>
        <end position="284"/>
    </location>
</feature>
<comment type="similarity">
    <text evidence="1">Belongs to the protein kinase superfamily. CMGC Ser/Thr protein kinase family. GSK-3 subfamily.</text>
</comment>
<evidence type="ECO:0000256" key="4">
    <source>
        <dbReference type="ARBA" id="ARBA00022741"/>
    </source>
</evidence>
<dbReference type="PROSITE" id="PS50011">
    <property type="entry name" value="PROTEIN_KINASE_DOM"/>
    <property type="match status" value="1"/>
</dbReference>
<evidence type="ECO:0000313" key="8">
    <source>
        <dbReference type="EMBL" id="UYV79927.1"/>
    </source>
</evidence>
<dbReference type="SMART" id="SM00220">
    <property type="entry name" value="S_TKc"/>
    <property type="match status" value="1"/>
</dbReference>
<dbReference type="PANTHER" id="PTHR24057">
    <property type="entry name" value="GLYCOGEN SYNTHASE KINASE-3 ALPHA"/>
    <property type="match status" value="1"/>
</dbReference>